<dbReference type="EMBL" id="JAFEMO010000001">
    <property type="protein sequence ID" value="KAH7578331.1"/>
    <property type="molecule type" value="Genomic_DNA"/>
</dbReference>
<keyword evidence="3" id="KW-1133">Transmembrane helix</keyword>
<keyword evidence="4" id="KW-0472">Membrane</keyword>
<proteinExistence type="predicted"/>
<dbReference type="InterPro" id="IPR039175">
    <property type="entry name" value="TIM22"/>
</dbReference>
<keyword evidence="6" id="KW-1185">Reference proteome</keyword>
<name>A0ABQ8INS4_9ROSI</name>
<dbReference type="Proteomes" id="UP000827721">
    <property type="component" value="Unassembled WGS sequence"/>
</dbReference>
<comment type="subcellular location">
    <subcellularLocation>
        <location evidence="1">Membrane</location>
        <topology evidence="1">Multi-pass membrane protein</topology>
    </subcellularLocation>
</comment>
<dbReference type="PANTHER" id="PTHR14110">
    <property type="entry name" value="MITOCHONDRIAL IMPORT INNER MEMBRANE TRANSLOCASE SUBUNIT TIM22"/>
    <property type="match status" value="1"/>
</dbReference>
<evidence type="ECO:0000256" key="2">
    <source>
        <dbReference type="ARBA" id="ARBA00022692"/>
    </source>
</evidence>
<organism evidence="5 6">
    <name type="scientific">Xanthoceras sorbifolium</name>
    <dbReference type="NCBI Taxonomy" id="99658"/>
    <lineage>
        <taxon>Eukaryota</taxon>
        <taxon>Viridiplantae</taxon>
        <taxon>Streptophyta</taxon>
        <taxon>Embryophyta</taxon>
        <taxon>Tracheophyta</taxon>
        <taxon>Spermatophyta</taxon>
        <taxon>Magnoliopsida</taxon>
        <taxon>eudicotyledons</taxon>
        <taxon>Gunneridae</taxon>
        <taxon>Pentapetalae</taxon>
        <taxon>rosids</taxon>
        <taxon>malvids</taxon>
        <taxon>Sapindales</taxon>
        <taxon>Sapindaceae</taxon>
        <taxon>Xanthoceroideae</taxon>
        <taxon>Xanthoceras</taxon>
    </lineage>
</organism>
<evidence type="ECO:0000313" key="6">
    <source>
        <dbReference type="Proteomes" id="UP000827721"/>
    </source>
</evidence>
<reference evidence="5 6" key="1">
    <citation type="submission" date="2021-02" db="EMBL/GenBank/DDBJ databases">
        <title>Plant Genome Project.</title>
        <authorList>
            <person name="Zhang R.-G."/>
        </authorList>
    </citation>
    <scope>NUCLEOTIDE SEQUENCE [LARGE SCALE GENOMIC DNA]</scope>
    <source>
        <tissue evidence="5">Leaves</tissue>
    </source>
</reference>
<evidence type="ECO:0000256" key="4">
    <source>
        <dbReference type="ARBA" id="ARBA00023136"/>
    </source>
</evidence>
<evidence type="ECO:0000256" key="3">
    <source>
        <dbReference type="ARBA" id="ARBA00022989"/>
    </source>
</evidence>
<dbReference type="Pfam" id="PF02466">
    <property type="entry name" value="Tim17"/>
    <property type="match status" value="1"/>
</dbReference>
<evidence type="ECO:0000256" key="1">
    <source>
        <dbReference type="ARBA" id="ARBA00004141"/>
    </source>
</evidence>
<accession>A0ABQ8INS4</accession>
<keyword evidence="2" id="KW-0812">Transmembrane</keyword>
<gene>
    <name evidence="5" type="ORF">JRO89_XS01G0369300</name>
</gene>
<comment type="caution">
    <text evidence="5">The sequence shown here is derived from an EMBL/GenBank/DDBJ whole genome shotgun (WGS) entry which is preliminary data.</text>
</comment>
<evidence type="ECO:0000313" key="5">
    <source>
        <dbReference type="EMBL" id="KAH7578331.1"/>
    </source>
</evidence>
<protein>
    <submittedName>
        <fullName evidence="5">Uncharacterized protein</fullName>
    </submittedName>
</protein>
<sequence>MEEELKDAVPCNSLAVASIIRVGTAGAIWGLCAGPHEARKRGLTGIGQASHVAKSIGKFSIQCGLVAGIFTSTHCVLQRYRRQNDRINALIAGAVAGAAVAAGTRNLTRVIGTAGLASAFSVAADYFKLS</sequence>
<dbReference type="PANTHER" id="PTHR14110:SF5">
    <property type="entry name" value="OUTER ENVELOPE PORE PROTEIN 16-4, CHLOROPLASTIC"/>
    <property type="match status" value="1"/>
</dbReference>